<dbReference type="SUPFAM" id="SSF53822">
    <property type="entry name" value="Periplasmic binding protein-like I"/>
    <property type="match status" value="1"/>
</dbReference>
<keyword evidence="5" id="KW-0564">Palmitate</keyword>
<accession>S3E0T2</accession>
<name>S3E0T2_9GAMM</name>
<evidence type="ECO:0000256" key="5">
    <source>
        <dbReference type="ARBA" id="ARBA00023139"/>
    </source>
</evidence>
<dbReference type="Gene3D" id="3.40.50.2300">
    <property type="match status" value="2"/>
</dbReference>
<dbReference type="AlphaFoldDB" id="S3E0T2"/>
<dbReference type="InterPro" id="IPR011990">
    <property type="entry name" value="TPR-like_helical_dom_sf"/>
</dbReference>
<organism evidence="9 10">
    <name type="scientific">Candidatus Photodesmus katoptron Akat1</name>
    <dbReference type="NCBI Taxonomy" id="1236703"/>
    <lineage>
        <taxon>Bacteria</taxon>
        <taxon>Pseudomonadati</taxon>
        <taxon>Pseudomonadota</taxon>
        <taxon>Gammaproteobacteria</taxon>
        <taxon>Vibrionales</taxon>
        <taxon>Vibrionaceae</taxon>
        <taxon>Candidatus Photodesmus</taxon>
    </lineage>
</organism>
<evidence type="ECO:0000256" key="4">
    <source>
        <dbReference type="ARBA" id="ARBA00023136"/>
    </source>
</evidence>
<feature type="transmembrane region" description="Helical" evidence="8">
    <location>
        <begin position="21"/>
        <end position="40"/>
    </location>
</feature>
<dbReference type="InterPro" id="IPR007443">
    <property type="entry name" value="LpoA"/>
</dbReference>
<dbReference type="eggNOG" id="COG3107">
    <property type="taxonomic scope" value="Bacteria"/>
</dbReference>
<dbReference type="Gene3D" id="1.25.40.650">
    <property type="match status" value="1"/>
</dbReference>
<dbReference type="STRING" id="28176.CF66_2191"/>
<keyword evidence="1" id="KW-0732">Signal</keyword>
<evidence type="ECO:0000256" key="2">
    <source>
        <dbReference type="ARBA" id="ARBA00022960"/>
    </source>
</evidence>
<evidence type="ECO:0000256" key="8">
    <source>
        <dbReference type="SAM" id="Phobius"/>
    </source>
</evidence>
<dbReference type="Proteomes" id="UP000053688">
    <property type="component" value="Unassembled WGS sequence"/>
</dbReference>
<dbReference type="InterPro" id="IPR028082">
    <property type="entry name" value="Peripla_BP_I"/>
</dbReference>
<dbReference type="GO" id="GO:0031241">
    <property type="term" value="C:periplasmic side of cell outer membrane"/>
    <property type="evidence" value="ECO:0007669"/>
    <property type="project" value="TreeGrafter"/>
</dbReference>
<dbReference type="PATRIC" id="fig|1236703.3.peg.217"/>
<keyword evidence="3" id="KW-0573">Peptidoglycan synthesis</keyword>
<dbReference type="Pfam" id="PF04348">
    <property type="entry name" value="LppC"/>
    <property type="match status" value="1"/>
</dbReference>
<keyword evidence="8" id="KW-1133">Transmembrane helix</keyword>
<dbReference type="EMBL" id="AMSD01000001">
    <property type="protein sequence ID" value="EPE37766.1"/>
    <property type="molecule type" value="Genomic_DNA"/>
</dbReference>
<evidence type="ECO:0000256" key="1">
    <source>
        <dbReference type="ARBA" id="ARBA00022729"/>
    </source>
</evidence>
<dbReference type="CDD" id="cd06339">
    <property type="entry name" value="PBP1_YraM_LppC_lipoprotein-like"/>
    <property type="match status" value="1"/>
</dbReference>
<keyword evidence="6" id="KW-0998">Cell outer membrane</keyword>
<reference evidence="9 10" key="1">
    <citation type="journal article" date="2014" name="Environ. Microbiol.">
        <title>Genomic signatures of obligate host dependence in the luminous bacterial symbiont of a vertebrate.</title>
        <authorList>
            <person name="Hendry T.A."/>
            <person name="de Wet J.R."/>
            <person name="Dunlap P.V."/>
        </authorList>
    </citation>
    <scope>NUCLEOTIDE SEQUENCE [LARGE SCALE GENOMIC DNA]</scope>
    <source>
        <strain evidence="9 10">Akat1</strain>
    </source>
</reference>
<evidence type="ECO:0000256" key="6">
    <source>
        <dbReference type="ARBA" id="ARBA00023237"/>
    </source>
</evidence>
<keyword evidence="10" id="KW-1185">Reference proteome</keyword>
<dbReference type="GO" id="GO:0008360">
    <property type="term" value="P:regulation of cell shape"/>
    <property type="evidence" value="ECO:0007669"/>
    <property type="project" value="UniProtKB-KW"/>
</dbReference>
<keyword evidence="8" id="KW-0812">Transmembrane</keyword>
<dbReference type="PANTHER" id="PTHR38038:SF1">
    <property type="entry name" value="PENICILLIN-BINDING PROTEIN ACTIVATOR LPOA"/>
    <property type="match status" value="1"/>
</dbReference>
<proteinExistence type="predicted"/>
<evidence type="ECO:0000256" key="7">
    <source>
        <dbReference type="ARBA" id="ARBA00023288"/>
    </source>
</evidence>
<evidence type="ECO:0000313" key="10">
    <source>
        <dbReference type="Proteomes" id="UP000053688"/>
    </source>
</evidence>
<dbReference type="PANTHER" id="PTHR38038">
    <property type="entry name" value="PENICILLIN-BINDING PROTEIN ACTIVATOR LPOA"/>
    <property type="match status" value="1"/>
</dbReference>
<comment type="caution">
    <text evidence="9">The sequence shown here is derived from an EMBL/GenBank/DDBJ whole genome shotgun (WGS) entry which is preliminary data.</text>
</comment>
<dbReference type="Gene3D" id="1.25.40.10">
    <property type="entry name" value="Tetratricopeptide repeat domain"/>
    <property type="match status" value="1"/>
</dbReference>
<sequence length="566" mass="65315">MFNNLKLSLYKKLKNLLIMKNYQAIYKIFLITCIILITIACSSTMQDLSTEPTLDIKKSTQEYLIQANKSKKNNVKNNKLIMALKSSINNQELNLARTLLKYIEKQSLSEMQEAEWQLAKAKILMIEKQPKKSLSVLNFSQKWNLPNKQWKNYHRLRAELFTKQNDYISASKELIKLTYRVKENQKTIISNMIWQNLNQYNKQEIINLNKKPKGYILDGWIQLTVYMKTLGDDIPKLKNLLKKWLIQHINHPAALYPPKNIIDILTLEIVEPTNIILLLPLSGHLTKQAQLIRNGFIIAMRNDNEKNPNARLTLIDTNNISHQQLKSVLIEKNIDFIIGPLTKEKVQLFKEIQAKLKLNIPILALNIPESFSENEHICYLTLSPEQEVMQGAKHLFEQGFHHPLILAPEGNLGNQVVKAFIKEWSQHSLSAVKVQFFGNKNQLQKNINSAFGLEKSKQNIAQIKSLTKLELKSQPRSYRDIDAVYIVANGSELTLIKPFIEVAINPDTQPPKIFSNSLSNNSSTQYEDLTGIEYSDIPWLINKNILLKKIWKKYGKIPTQKNACKH</sequence>
<dbReference type="GO" id="GO:0009252">
    <property type="term" value="P:peptidoglycan biosynthetic process"/>
    <property type="evidence" value="ECO:0007669"/>
    <property type="project" value="UniProtKB-KW"/>
</dbReference>
<dbReference type="GO" id="GO:0030234">
    <property type="term" value="F:enzyme regulator activity"/>
    <property type="evidence" value="ECO:0007669"/>
    <property type="project" value="TreeGrafter"/>
</dbReference>
<evidence type="ECO:0000256" key="3">
    <source>
        <dbReference type="ARBA" id="ARBA00022984"/>
    </source>
</evidence>
<keyword evidence="7" id="KW-0449">Lipoprotein</keyword>
<gene>
    <name evidence="9" type="ORF">O1U_0227</name>
</gene>
<keyword evidence="2" id="KW-0133">Cell shape</keyword>
<evidence type="ECO:0000313" key="9">
    <source>
        <dbReference type="EMBL" id="EPE37766.1"/>
    </source>
</evidence>
<keyword evidence="4 8" id="KW-0472">Membrane</keyword>
<protein>
    <submittedName>
        <fullName evidence="9">LppC protein</fullName>
    </submittedName>
</protein>